<dbReference type="AlphaFoldDB" id="A0A5C8Z4F0"/>
<dbReference type="Proteomes" id="UP000321764">
    <property type="component" value="Unassembled WGS sequence"/>
</dbReference>
<organism evidence="1 2">
    <name type="scientific">Reinekea thalattae</name>
    <dbReference type="NCBI Taxonomy" id="2593301"/>
    <lineage>
        <taxon>Bacteria</taxon>
        <taxon>Pseudomonadati</taxon>
        <taxon>Pseudomonadota</taxon>
        <taxon>Gammaproteobacteria</taxon>
        <taxon>Oceanospirillales</taxon>
        <taxon>Saccharospirillaceae</taxon>
        <taxon>Reinekea</taxon>
    </lineage>
</organism>
<evidence type="ECO:0000313" key="2">
    <source>
        <dbReference type="Proteomes" id="UP000321764"/>
    </source>
</evidence>
<dbReference type="EMBL" id="VKAD01000002">
    <property type="protein sequence ID" value="TXR52051.1"/>
    <property type="molecule type" value="Genomic_DNA"/>
</dbReference>
<sequence>MDDFEVLFSSKFTTEFECFPIDQQEKILSFAKTFQDNGLSDFSIYEGKVTPSWKGGTISDKNYQYALDNDLWHYHVGIPEYEKIHDKYKTSDWLLHFQWPNRGNEICLVDLYSHYTSGGEFYLPPETYLGYVEEE</sequence>
<protein>
    <submittedName>
        <fullName evidence="1">Uncharacterized protein</fullName>
    </submittedName>
</protein>
<name>A0A5C8Z4F0_9GAMM</name>
<dbReference type="OrthoDB" id="8689178at2"/>
<evidence type="ECO:0000313" key="1">
    <source>
        <dbReference type="EMBL" id="TXR52051.1"/>
    </source>
</evidence>
<keyword evidence="2" id="KW-1185">Reference proteome</keyword>
<comment type="caution">
    <text evidence="1">The sequence shown here is derived from an EMBL/GenBank/DDBJ whole genome shotgun (WGS) entry which is preliminary data.</text>
</comment>
<accession>A0A5C8Z4F0</accession>
<dbReference type="RefSeq" id="WP_147714647.1">
    <property type="nucleotide sequence ID" value="NZ_VKAD01000002.1"/>
</dbReference>
<reference evidence="1 2" key="1">
    <citation type="submission" date="2019-07" db="EMBL/GenBank/DDBJ databases">
        <title>Reinekea sp. strain SSH23 genome sequencing and assembly.</title>
        <authorList>
            <person name="Kim I."/>
        </authorList>
    </citation>
    <scope>NUCLEOTIDE SEQUENCE [LARGE SCALE GENOMIC DNA]</scope>
    <source>
        <strain evidence="1 2">SSH23</strain>
    </source>
</reference>
<proteinExistence type="predicted"/>
<gene>
    <name evidence="1" type="ORF">FME95_11590</name>
</gene>